<evidence type="ECO:0000256" key="6">
    <source>
        <dbReference type="ARBA" id="ARBA00023136"/>
    </source>
</evidence>
<comment type="caution">
    <text evidence="10">The sequence shown here is derived from an EMBL/GenBank/DDBJ whole genome shotgun (WGS) entry which is preliminary data.</text>
</comment>
<feature type="transmembrane region" description="Helical" evidence="7">
    <location>
        <begin position="328"/>
        <end position="349"/>
    </location>
</feature>
<dbReference type="Proteomes" id="UP000269154">
    <property type="component" value="Unassembled WGS sequence"/>
</dbReference>
<keyword evidence="5 7" id="KW-1133">Transmembrane helix</keyword>
<feature type="domain" description="Mechanosensitive ion channel transmembrane helices 2/3" evidence="9">
    <location>
        <begin position="332"/>
        <end position="372"/>
    </location>
</feature>
<protein>
    <submittedName>
        <fullName evidence="10">Mechanosensitive ion channel family protein</fullName>
    </submittedName>
</protein>
<evidence type="ECO:0000256" key="5">
    <source>
        <dbReference type="ARBA" id="ARBA00022989"/>
    </source>
</evidence>
<dbReference type="RefSeq" id="WP_124144266.1">
    <property type="nucleotide sequence ID" value="NZ_CAWOKI010000004.1"/>
</dbReference>
<dbReference type="EMBL" id="RCBY01000159">
    <property type="protein sequence ID" value="RQH32063.1"/>
    <property type="molecule type" value="Genomic_DNA"/>
</dbReference>
<dbReference type="InterPro" id="IPR010920">
    <property type="entry name" value="LSM_dom_sf"/>
</dbReference>
<feature type="transmembrane region" description="Helical" evidence="7">
    <location>
        <begin position="355"/>
        <end position="375"/>
    </location>
</feature>
<name>A0A3N6P7K6_9CYAN</name>
<dbReference type="InterPro" id="IPR011066">
    <property type="entry name" value="MscS_channel_C_sf"/>
</dbReference>
<feature type="domain" description="Mechanosensitive ion channel MscS" evidence="8">
    <location>
        <begin position="374"/>
        <end position="424"/>
    </location>
</feature>
<proteinExistence type="inferred from homology"/>
<feature type="transmembrane region" description="Helical" evidence="7">
    <location>
        <begin position="170"/>
        <end position="189"/>
    </location>
</feature>
<evidence type="ECO:0000256" key="3">
    <source>
        <dbReference type="ARBA" id="ARBA00022475"/>
    </source>
</evidence>
<dbReference type="AlphaFoldDB" id="A0A3N6P7K6"/>
<dbReference type="PANTHER" id="PTHR30460:SF0">
    <property type="entry name" value="MODERATE CONDUCTANCE MECHANOSENSITIVE CHANNEL YBIO"/>
    <property type="match status" value="1"/>
</dbReference>
<evidence type="ECO:0000256" key="1">
    <source>
        <dbReference type="ARBA" id="ARBA00004651"/>
    </source>
</evidence>
<feature type="transmembrane region" description="Helical" evidence="7">
    <location>
        <begin position="195"/>
        <end position="213"/>
    </location>
</feature>
<evidence type="ECO:0000256" key="2">
    <source>
        <dbReference type="ARBA" id="ARBA00008017"/>
    </source>
</evidence>
<dbReference type="SUPFAM" id="SSF82689">
    <property type="entry name" value="Mechanosensitive channel protein MscS (YggB), C-terminal domain"/>
    <property type="match status" value="1"/>
</dbReference>
<keyword evidence="4 7" id="KW-0812">Transmembrane</keyword>
<dbReference type="InterPro" id="IPR023408">
    <property type="entry name" value="MscS_beta-dom_sf"/>
</dbReference>
<reference evidence="10 11" key="1">
    <citation type="journal article" date="2018" name="ACS Chem. Biol.">
        <title>Ketoreductase domain dysfunction expands chemodiversity: malyngamide biosynthesis in the cyanobacterium Okeania hirsuta.</title>
        <authorList>
            <person name="Moss N.A."/>
            <person name="Leao T."/>
            <person name="Rankin M."/>
            <person name="McCullough T.M."/>
            <person name="Qu P."/>
            <person name="Korobeynikov A."/>
            <person name="Smith J.L."/>
            <person name="Gerwick L."/>
            <person name="Gerwick W.H."/>
        </authorList>
    </citation>
    <scope>NUCLEOTIDE SEQUENCE [LARGE SCALE GENOMIC DNA]</scope>
    <source>
        <strain evidence="10 11">PAB10Feb10-1</strain>
    </source>
</reference>
<evidence type="ECO:0000256" key="7">
    <source>
        <dbReference type="SAM" id="Phobius"/>
    </source>
</evidence>
<feature type="transmembrane region" description="Helical" evidence="7">
    <location>
        <begin position="276"/>
        <end position="296"/>
    </location>
</feature>
<comment type="similarity">
    <text evidence="2">Belongs to the MscS (TC 1.A.23) family.</text>
</comment>
<sequence>MNPKININNFIEIDMNSIIGTGVEIVFIICLFVAIKFVFGRAYKQLIQVPSVKNKKKEVEFIYQNIQIFLTVSCLLLCLLVAGINGWLIYQGKNLIEYQTYLIKNISFNYLLVIGIRVLKILGILILTKWSIPYIKKFITWLTEWAKNVDQITANDASIEKLFEFFKSNFNNIIWLLYVTISAQIMVFPEVIVKYLYISLQIYMIIIMGLLFTKANTTVIETLDAVSKKYSDQRNIVRIYNRLRKLIPLAKRCLEYAIYITTATLVVQKVDFIASLAPYGLLSLQIIGIIFMSRVVQEIGQLLLEEVLLRESDTDDLSKQRRETFLPLFQSCTKYLIYFGTGIAILYTIKIDPTPILAGVGILGLTIGMGAQSLVEDIVAGFFILFENYYLVGDFVEINGVSGFVTGIELRTTRINYEDKNYIIHNRDVKDIVNHSSYSNAVVMLKIPYQVKMSQVNEIIEKVGKKLLENYSEDIIEPTIIEGVEEFSDNQILIEVVTQVKPGKHLIIQKVLGIMIKEAFEEANIELRVVNHITLSNDQPIPIFLKPLRVKLRKNQ</sequence>
<dbReference type="SUPFAM" id="SSF50182">
    <property type="entry name" value="Sm-like ribonucleoproteins"/>
    <property type="match status" value="1"/>
</dbReference>
<dbReference type="Pfam" id="PF21088">
    <property type="entry name" value="MS_channel_1st"/>
    <property type="match status" value="1"/>
</dbReference>
<dbReference type="InterPro" id="IPR049142">
    <property type="entry name" value="MS_channel_1st"/>
</dbReference>
<dbReference type="OrthoDB" id="9809206at2"/>
<evidence type="ECO:0000256" key="4">
    <source>
        <dbReference type="ARBA" id="ARBA00022692"/>
    </source>
</evidence>
<evidence type="ECO:0000313" key="10">
    <source>
        <dbReference type="EMBL" id="RQH32063.1"/>
    </source>
</evidence>
<keyword evidence="11" id="KW-1185">Reference proteome</keyword>
<evidence type="ECO:0000259" key="9">
    <source>
        <dbReference type="Pfam" id="PF21088"/>
    </source>
</evidence>
<dbReference type="InterPro" id="IPR045276">
    <property type="entry name" value="YbiO_bact"/>
</dbReference>
<dbReference type="Gene3D" id="1.10.287.1260">
    <property type="match status" value="1"/>
</dbReference>
<evidence type="ECO:0000313" key="11">
    <source>
        <dbReference type="Proteomes" id="UP000269154"/>
    </source>
</evidence>
<keyword evidence="3" id="KW-1003">Cell membrane</keyword>
<dbReference type="GO" id="GO:0005886">
    <property type="term" value="C:plasma membrane"/>
    <property type="evidence" value="ECO:0007669"/>
    <property type="project" value="UniProtKB-SubCell"/>
</dbReference>
<dbReference type="SUPFAM" id="SSF82861">
    <property type="entry name" value="Mechanosensitive channel protein MscS (YggB), transmembrane region"/>
    <property type="match status" value="1"/>
</dbReference>
<comment type="subcellular location">
    <subcellularLocation>
        <location evidence="1">Cell membrane</location>
        <topology evidence="1">Multi-pass membrane protein</topology>
    </subcellularLocation>
</comment>
<feature type="transmembrane region" description="Helical" evidence="7">
    <location>
        <begin position="61"/>
        <end position="88"/>
    </location>
</feature>
<dbReference type="InterPro" id="IPR011014">
    <property type="entry name" value="MscS_channel_TM-2"/>
</dbReference>
<feature type="transmembrane region" description="Helical" evidence="7">
    <location>
        <begin position="18"/>
        <end position="40"/>
    </location>
</feature>
<accession>A0A3N6P7K6</accession>
<dbReference type="PANTHER" id="PTHR30460">
    <property type="entry name" value="MODERATE CONDUCTANCE MECHANOSENSITIVE CHANNEL YBIO"/>
    <property type="match status" value="1"/>
</dbReference>
<feature type="transmembrane region" description="Helical" evidence="7">
    <location>
        <begin position="108"/>
        <end position="127"/>
    </location>
</feature>
<evidence type="ECO:0000259" key="8">
    <source>
        <dbReference type="Pfam" id="PF00924"/>
    </source>
</evidence>
<dbReference type="InterPro" id="IPR006685">
    <property type="entry name" value="MscS_channel_2nd"/>
</dbReference>
<dbReference type="GO" id="GO:0008381">
    <property type="term" value="F:mechanosensitive monoatomic ion channel activity"/>
    <property type="evidence" value="ECO:0007669"/>
    <property type="project" value="InterPro"/>
</dbReference>
<dbReference type="Gene3D" id="2.30.30.60">
    <property type="match status" value="1"/>
</dbReference>
<dbReference type="Gene3D" id="3.30.70.100">
    <property type="match status" value="1"/>
</dbReference>
<gene>
    <name evidence="10" type="ORF">D5R40_22670</name>
</gene>
<dbReference type="Pfam" id="PF00924">
    <property type="entry name" value="MS_channel_2nd"/>
    <property type="match status" value="1"/>
</dbReference>
<organism evidence="10 11">
    <name type="scientific">Okeania hirsuta</name>
    <dbReference type="NCBI Taxonomy" id="1458930"/>
    <lineage>
        <taxon>Bacteria</taxon>
        <taxon>Bacillati</taxon>
        <taxon>Cyanobacteriota</taxon>
        <taxon>Cyanophyceae</taxon>
        <taxon>Oscillatoriophycideae</taxon>
        <taxon>Oscillatoriales</taxon>
        <taxon>Microcoleaceae</taxon>
        <taxon>Okeania</taxon>
    </lineage>
</organism>
<keyword evidence="6 7" id="KW-0472">Membrane</keyword>